<evidence type="ECO:0000313" key="12">
    <source>
        <dbReference type="Proteomes" id="UP000002574"/>
    </source>
</evidence>
<evidence type="ECO:0000256" key="5">
    <source>
        <dbReference type="ARBA" id="ARBA00022676"/>
    </source>
</evidence>
<dbReference type="KEGG" id="hth:HTH_0275"/>
<evidence type="ECO:0000256" key="2">
    <source>
        <dbReference type="ARBA" id="ARBA00005684"/>
    </source>
</evidence>
<gene>
    <name evidence="11" type="primary">malQ</name>
    <name evidence="11" type="ordered locus">HTH_0275</name>
</gene>
<evidence type="ECO:0000256" key="1">
    <source>
        <dbReference type="ARBA" id="ARBA00000439"/>
    </source>
</evidence>
<evidence type="ECO:0000256" key="10">
    <source>
        <dbReference type="RuleBase" id="RU361207"/>
    </source>
</evidence>
<dbReference type="EMBL" id="AP011112">
    <property type="protein sequence ID" value="BAI68742.1"/>
    <property type="molecule type" value="Genomic_DNA"/>
</dbReference>
<dbReference type="AlphaFoldDB" id="D3DFZ0"/>
<evidence type="ECO:0000256" key="7">
    <source>
        <dbReference type="ARBA" id="ARBA00023277"/>
    </source>
</evidence>
<comment type="catalytic activity">
    <reaction evidence="1 10">
        <text>Transfers a segment of a (1-&gt;4)-alpha-D-glucan to a new position in an acceptor, which may be glucose or a (1-&gt;4)-alpha-D-glucan.</text>
        <dbReference type="EC" id="2.4.1.25"/>
    </reaction>
</comment>
<keyword evidence="5 10" id="KW-0328">Glycosyltransferase</keyword>
<dbReference type="KEGG" id="hte:Hydth_0272"/>
<keyword evidence="12" id="KW-1185">Reference proteome</keyword>
<dbReference type="InterPro" id="IPR003385">
    <property type="entry name" value="Glyco_hydro_77"/>
</dbReference>
<dbReference type="GO" id="GO:0004134">
    <property type="term" value="F:4-alpha-glucanotransferase activity"/>
    <property type="evidence" value="ECO:0007669"/>
    <property type="project" value="UniProtKB-EC"/>
</dbReference>
<dbReference type="RefSeq" id="WP_012962925.1">
    <property type="nucleotide sequence ID" value="NC_013799.1"/>
</dbReference>
<reference evidence="11 12" key="1">
    <citation type="journal article" date="2010" name="J. Bacteriol.">
        <title>Complete genome sequence of the thermophilic, obligately chemolithoautotrophic hydrogen-oxidizing bacterium Hydrogenobacter thermophilus TK-6.</title>
        <authorList>
            <person name="Arai H."/>
            <person name="Kanbe H."/>
            <person name="Ishii M."/>
            <person name="Igarashi Y."/>
        </authorList>
    </citation>
    <scope>NUCLEOTIDE SEQUENCE [LARGE SCALE GENOMIC DNA]</scope>
    <source>
        <strain evidence="12">DSM 6534 / IAM 12695 / TK-6 [Tokyo]</strain>
    </source>
</reference>
<dbReference type="PANTHER" id="PTHR32438:SF5">
    <property type="entry name" value="4-ALPHA-GLUCANOTRANSFERASE DPE1, CHLOROPLASTIC_AMYLOPLASTIC"/>
    <property type="match status" value="1"/>
</dbReference>
<evidence type="ECO:0000256" key="8">
    <source>
        <dbReference type="ARBA" id="ARBA00031423"/>
    </source>
</evidence>
<dbReference type="PANTHER" id="PTHR32438">
    <property type="entry name" value="4-ALPHA-GLUCANOTRANSFERASE DPE1, CHLOROPLASTIC/AMYLOPLASTIC"/>
    <property type="match status" value="1"/>
</dbReference>
<evidence type="ECO:0000256" key="4">
    <source>
        <dbReference type="ARBA" id="ARBA00020295"/>
    </source>
</evidence>
<name>D3DFZ0_HYDTT</name>
<dbReference type="GO" id="GO:0005975">
    <property type="term" value="P:carbohydrate metabolic process"/>
    <property type="evidence" value="ECO:0007669"/>
    <property type="project" value="InterPro"/>
</dbReference>
<comment type="similarity">
    <text evidence="2 10">Belongs to the disproportionating enzyme family.</text>
</comment>
<proteinExistence type="inferred from homology"/>
<dbReference type="SUPFAM" id="SSF51445">
    <property type="entry name" value="(Trans)glycosidases"/>
    <property type="match status" value="1"/>
</dbReference>
<dbReference type="InterPro" id="IPR017853">
    <property type="entry name" value="GH"/>
</dbReference>
<dbReference type="CAZy" id="GH77">
    <property type="family name" value="Glycoside Hydrolase Family 77"/>
</dbReference>
<dbReference type="eggNOG" id="COG1640">
    <property type="taxonomic scope" value="Bacteria"/>
</dbReference>
<protein>
    <recommendedName>
        <fullName evidence="4 10">4-alpha-glucanotransferase</fullName>
        <ecNumber evidence="3 10">2.4.1.25</ecNumber>
    </recommendedName>
    <alternativeName>
        <fullName evidence="8 10">Amylomaltase</fullName>
    </alternativeName>
    <alternativeName>
        <fullName evidence="9 10">Disproportionating enzyme</fullName>
    </alternativeName>
</protein>
<sequence length="476" mass="55710">MRLAGILLHITSLPSSFGVGDLGPTAYEFVDFLEASGQKLWQILPLNPTCMEFGNSPYFSISLFAGNPLLISLELLCKEGLLSDKDIQRAKFQSDRVDYERASRIKMELLEKAFSNFSQTPEYLSFEEENGYWLEDYCRFKVLRDRFKKPWREWESESVKELELQIKKEKFFQFLFFKQWKTLKAYANSKEIRIMGDLPIYPAFDSSDVWSHRDLFKLDENNMPYVVAGVPPDYFSPTGQLWGNPVYNWDRLKETGFHWWIERIRHNLKLFDLLRLDHFRGFVAYYEVPASEKTAIVGRWVNAPAEEFFAKLKREFPDFPFVAEDLGLITPDVERIRDSFGFPGMKVLAFAFEEDNHPFMPHNHQKNSFVYTGTHDNAPIRSWFLEELSSASKERLFRYLGRAVDEEQVSDVLIRLAYMSVAKACVIPMQDILNLGKEARMNTPGKKEGNWEWKLKSIPDEKVAQRLRELCTTYGR</sequence>
<dbReference type="STRING" id="608538.HTH_0275"/>
<keyword evidence="7 10" id="KW-0119">Carbohydrate metabolism</keyword>
<evidence type="ECO:0000313" key="11">
    <source>
        <dbReference type="EMBL" id="BAI68742.1"/>
    </source>
</evidence>
<dbReference type="Proteomes" id="UP000002574">
    <property type="component" value="Chromosome"/>
</dbReference>
<dbReference type="NCBIfam" id="NF011080">
    <property type="entry name" value="PRK14508.1-3"/>
    <property type="match status" value="1"/>
</dbReference>
<dbReference type="NCBIfam" id="TIGR00217">
    <property type="entry name" value="malQ"/>
    <property type="match status" value="1"/>
</dbReference>
<evidence type="ECO:0000256" key="6">
    <source>
        <dbReference type="ARBA" id="ARBA00022679"/>
    </source>
</evidence>
<dbReference type="Pfam" id="PF02446">
    <property type="entry name" value="Glyco_hydro_77"/>
    <property type="match status" value="1"/>
</dbReference>
<accession>D3DFZ0</accession>
<dbReference type="Gene3D" id="3.20.20.80">
    <property type="entry name" value="Glycosidases"/>
    <property type="match status" value="1"/>
</dbReference>
<dbReference type="EC" id="2.4.1.25" evidence="3 10"/>
<dbReference type="OrthoDB" id="9811841at2"/>
<keyword evidence="6 10" id="KW-0808">Transferase</keyword>
<dbReference type="PATRIC" id="fig|608538.5.peg.274"/>
<evidence type="ECO:0000256" key="9">
    <source>
        <dbReference type="ARBA" id="ARBA00031501"/>
    </source>
</evidence>
<evidence type="ECO:0000256" key="3">
    <source>
        <dbReference type="ARBA" id="ARBA00012560"/>
    </source>
</evidence>
<organism evidence="11 12">
    <name type="scientific">Hydrogenobacter thermophilus (strain DSM 6534 / IAM 12695 / TK-6)</name>
    <dbReference type="NCBI Taxonomy" id="608538"/>
    <lineage>
        <taxon>Bacteria</taxon>
        <taxon>Pseudomonadati</taxon>
        <taxon>Aquificota</taxon>
        <taxon>Aquificia</taxon>
        <taxon>Aquificales</taxon>
        <taxon>Aquificaceae</taxon>
        <taxon>Hydrogenobacter</taxon>
    </lineage>
</organism>